<sequence>MRTSPIVVIVSLTQSLCTLAQSPTAGCFGFANTAVPVPQSNTNTSQLLIPIASGHMLFLDSQDTTFPSQAALATYCLEKCVAYQGNSACLSVGLRMSATGNFCTAFDVELGAKDFIPVKQDGTEQHGLGVNRVCGGTFRAY</sequence>
<reference evidence="2 3" key="1">
    <citation type="submission" date="2024-09" db="EMBL/GenBank/DDBJ databases">
        <title>Rethinking Asexuality: The Enigmatic Case of Functional Sexual Genes in Lepraria (Stereocaulaceae).</title>
        <authorList>
            <person name="Doellman M."/>
            <person name="Sun Y."/>
            <person name="Barcenas-Pena A."/>
            <person name="Lumbsch H.T."/>
            <person name="Grewe F."/>
        </authorList>
    </citation>
    <scope>NUCLEOTIDE SEQUENCE [LARGE SCALE GENOMIC DNA]</scope>
    <source>
        <strain evidence="2 3">Mercado 3170</strain>
    </source>
</reference>
<name>A0ABR3ZXW8_9LECA</name>
<organism evidence="2 3">
    <name type="scientific">Stereocaulon virgatum</name>
    <dbReference type="NCBI Taxonomy" id="373712"/>
    <lineage>
        <taxon>Eukaryota</taxon>
        <taxon>Fungi</taxon>
        <taxon>Dikarya</taxon>
        <taxon>Ascomycota</taxon>
        <taxon>Pezizomycotina</taxon>
        <taxon>Lecanoromycetes</taxon>
        <taxon>OSLEUM clade</taxon>
        <taxon>Lecanoromycetidae</taxon>
        <taxon>Lecanorales</taxon>
        <taxon>Lecanorineae</taxon>
        <taxon>Stereocaulaceae</taxon>
        <taxon>Stereocaulon</taxon>
    </lineage>
</organism>
<gene>
    <name evidence="2" type="ORF">N7G274_009663</name>
</gene>
<accession>A0ABR3ZXW8</accession>
<comment type="caution">
    <text evidence="2">The sequence shown here is derived from an EMBL/GenBank/DDBJ whole genome shotgun (WGS) entry which is preliminary data.</text>
</comment>
<proteinExistence type="predicted"/>
<keyword evidence="1" id="KW-0732">Signal</keyword>
<dbReference type="Proteomes" id="UP001590950">
    <property type="component" value="Unassembled WGS sequence"/>
</dbReference>
<protein>
    <recommendedName>
        <fullName evidence="4">Apple domain-containing protein</fullName>
    </recommendedName>
</protein>
<feature type="chain" id="PRO_5045874203" description="Apple domain-containing protein" evidence="1">
    <location>
        <begin position="21"/>
        <end position="141"/>
    </location>
</feature>
<evidence type="ECO:0008006" key="4">
    <source>
        <dbReference type="Google" id="ProtNLM"/>
    </source>
</evidence>
<dbReference type="EMBL" id="JBEFKJ010000039">
    <property type="protein sequence ID" value="KAL2037551.1"/>
    <property type="molecule type" value="Genomic_DNA"/>
</dbReference>
<evidence type="ECO:0000256" key="1">
    <source>
        <dbReference type="SAM" id="SignalP"/>
    </source>
</evidence>
<feature type="signal peptide" evidence="1">
    <location>
        <begin position="1"/>
        <end position="20"/>
    </location>
</feature>
<keyword evidence="3" id="KW-1185">Reference proteome</keyword>
<evidence type="ECO:0000313" key="2">
    <source>
        <dbReference type="EMBL" id="KAL2037551.1"/>
    </source>
</evidence>
<evidence type="ECO:0000313" key="3">
    <source>
        <dbReference type="Proteomes" id="UP001590950"/>
    </source>
</evidence>